<dbReference type="Proteomes" id="UP000184263">
    <property type="component" value="Unassembled WGS sequence"/>
</dbReference>
<keyword evidence="1" id="KW-0472">Membrane</keyword>
<feature type="transmembrane region" description="Helical" evidence="1">
    <location>
        <begin position="40"/>
        <end position="59"/>
    </location>
</feature>
<evidence type="ECO:0000256" key="1">
    <source>
        <dbReference type="SAM" id="Phobius"/>
    </source>
</evidence>
<gene>
    <name evidence="2" type="ORF">SAMN05216582_11755</name>
</gene>
<reference evidence="2 3" key="1">
    <citation type="submission" date="2016-11" db="EMBL/GenBank/DDBJ databases">
        <authorList>
            <person name="Jaros S."/>
            <person name="Januszkiewicz K."/>
            <person name="Wedrychowicz H."/>
        </authorList>
    </citation>
    <scope>NUCLEOTIDE SEQUENCE [LARGE SCALE GENOMIC DNA]</scope>
    <source>
        <strain evidence="2 3">HD4</strain>
    </source>
</reference>
<feature type="transmembrane region" description="Helical" evidence="1">
    <location>
        <begin position="71"/>
        <end position="89"/>
    </location>
</feature>
<dbReference type="Pfam" id="PF06961">
    <property type="entry name" value="DUF1294"/>
    <property type="match status" value="1"/>
</dbReference>
<dbReference type="InterPro" id="IPR012156">
    <property type="entry name" value="Cold_shock_CspA"/>
</dbReference>
<evidence type="ECO:0000313" key="3">
    <source>
        <dbReference type="Proteomes" id="UP000184263"/>
    </source>
</evidence>
<dbReference type="EMBL" id="FRBC01000017">
    <property type="protein sequence ID" value="SHK78335.1"/>
    <property type="molecule type" value="Genomic_DNA"/>
</dbReference>
<sequence>MSMHEIFYWYLAIINALVLVVYGGDKLFAKMDSWRVPEKILMLLAVLGGSIGALLAMQIFRHKTRHLKFRYGVPVILLLQVAGLVYLHFN</sequence>
<dbReference type="InterPro" id="IPR010718">
    <property type="entry name" value="DUF1294"/>
</dbReference>
<accession>A0A1M6VAE8</accession>
<evidence type="ECO:0000313" key="2">
    <source>
        <dbReference type="EMBL" id="SHK78335.1"/>
    </source>
</evidence>
<dbReference type="AlphaFoldDB" id="A0A1M6VAE8"/>
<dbReference type="PIRSF" id="PIRSF002599">
    <property type="entry name" value="Cold_shock_A"/>
    <property type="match status" value="1"/>
</dbReference>
<proteinExistence type="predicted"/>
<organism evidence="2 3">
    <name type="scientific">Selenomonas ruminantium</name>
    <dbReference type="NCBI Taxonomy" id="971"/>
    <lineage>
        <taxon>Bacteria</taxon>
        <taxon>Bacillati</taxon>
        <taxon>Bacillota</taxon>
        <taxon>Negativicutes</taxon>
        <taxon>Selenomonadales</taxon>
        <taxon>Selenomonadaceae</taxon>
        <taxon>Selenomonas</taxon>
    </lineage>
</organism>
<feature type="transmembrane region" description="Helical" evidence="1">
    <location>
        <begin position="6"/>
        <end position="28"/>
    </location>
</feature>
<keyword evidence="1" id="KW-1133">Transmembrane helix</keyword>
<dbReference type="OrthoDB" id="1698854at2"/>
<dbReference type="GO" id="GO:0003676">
    <property type="term" value="F:nucleic acid binding"/>
    <property type="evidence" value="ECO:0007669"/>
    <property type="project" value="InterPro"/>
</dbReference>
<name>A0A1M6VAE8_SELRU</name>
<protein>
    <submittedName>
        <fullName evidence="2">Uncharacterized membrane protein YsdA, DUF1294 family</fullName>
    </submittedName>
</protein>
<keyword evidence="1" id="KW-0812">Transmembrane</keyword>